<sequence>MALDRRANEDPIPESIRVEIIKGLWQCNTAGEHPIDIKRWDAFFSYYTAERKKAIAYSRGEYTTVRKHQDITAIANKLEGGCTKEEVTQSLLSLDTQQRSKEAKIRMVEGSLRLVARLISMVDIGPLPYCVQGRAPILWSNANSGLNSVLEEYFQKSSTSEQEIKFGEDFTAFNIQQFAGLQIQWTNNLANHLRVMDNDTTLCLFYHVTFLRHQNSAIFPEGLMEETLRTLALLFPRNDKNTRKWLLTDCFSTNNIFCLDMQILNGERVIGEQRRAETYEFWRDELLTLKEIFDKPRPTSLVHFWYDRRNKAQWYTFWIAVLILCLTIFFGLIQSIEDAQRRKALKELPKTLHESYDRILLRVVGFNAPIVVKTLQWFAFSTPYIEVDALLEAFSIDGEISIPDPEAQPTEEDLLTLCGSLIRKTNGHLELAHFTVLEYLKT</sequence>
<evidence type="ECO:0000313" key="2">
    <source>
        <dbReference type="EMBL" id="KAJ4369236.1"/>
    </source>
</evidence>
<comment type="caution">
    <text evidence="2">The sequence shown here is derived from an EMBL/GenBank/DDBJ whole genome shotgun (WGS) entry which is preliminary data.</text>
</comment>
<name>A0A9W8Y7N8_9PLEO</name>
<accession>A0A9W8Y7N8</accession>
<keyword evidence="1" id="KW-0472">Membrane</keyword>
<evidence type="ECO:0000256" key="1">
    <source>
        <dbReference type="SAM" id="Phobius"/>
    </source>
</evidence>
<proteinExistence type="predicted"/>
<protein>
    <submittedName>
        <fullName evidence="2">Uncharacterized protein</fullName>
    </submittedName>
</protein>
<keyword evidence="1" id="KW-1133">Transmembrane helix</keyword>
<gene>
    <name evidence="2" type="ORF">N0V83_006321</name>
</gene>
<organism evidence="2 3">
    <name type="scientific">Neocucurbitaria cava</name>
    <dbReference type="NCBI Taxonomy" id="798079"/>
    <lineage>
        <taxon>Eukaryota</taxon>
        <taxon>Fungi</taxon>
        <taxon>Dikarya</taxon>
        <taxon>Ascomycota</taxon>
        <taxon>Pezizomycotina</taxon>
        <taxon>Dothideomycetes</taxon>
        <taxon>Pleosporomycetidae</taxon>
        <taxon>Pleosporales</taxon>
        <taxon>Pleosporineae</taxon>
        <taxon>Cucurbitariaceae</taxon>
        <taxon>Neocucurbitaria</taxon>
    </lineage>
</organism>
<keyword evidence="1" id="KW-0812">Transmembrane</keyword>
<dbReference type="EMBL" id="JAPEUY010000010">
    <property type="protein sequence ID" value="KAJ4369236.1"/>
    <property type="molecule type" value="Genomic_DNA"/>
</dbReference>
<evidence type="ECO:0000313" key="3">
    <source>
        <dbReference type="Proteomes" id="UP001140560"/>
    </source>
</evidence>
<reference evidence="2" key="1">
    <citation type="submission" date="2022-10" db="EMBL/GenBank/DDBJ databases">
        <title>Tapping the CABI collections for fungal endophytes: first genome assemblies for Collariella, Neodidymelliopsis, Ascochyta clinopodiicola, Didymella pomorum, Didymosphaeria variabile, Neocosmospora piperis and Neocucurbitaria cava.</title>
        <authorList>
            <person name="Hill R."/>
        </authorList>
    </citation>
    <scope>NUCLEOTIDE SEQUENCE</scope>
    <source>
        <strain evidence="2">IMI 356814</strain>
    </source>
</reference>
<dbReference type="OrthoDB" id="5428890at2759"/>
<feature type="transmembrane region" description="Helical" evidence="1">
    <location>
        <begin position="314"/>
        <end position="333"/>
    </location>
</feature>
<dbReference type="AlphaFoldDB" id="A0A9W8Y7N8"/>
<dbReference type="Proteomes" id="UP001140560">
    <property type="component" value="Unassembled WGS sequence"/>
</dbReference>
<keyword evidence="3" id="KW-1185">Reference proteome</keyword>